<gene>
    <name evidence="4" type="ORF">I553_9722</name>
</gene>
<dbReference type="Pfam" id="PF01068">
    <property type="entry name" value="DNA_ligase_A_M"/>
    <property type="match status" value="1"/>
</dbReference>
<feature type="domain" description="DNA ligase D 3'-phosphoesterase" evidence="3">
    <location>
        <begin position="109"/>
        <end position="173"/>
    </location>
</feature>
<feature type="region of interest" description="Disordered" evidence="1">
    <location>
        <begin position="424"/>
        <end position="461"/>
    </location>
</feature>
<dbReference type="PANTHER" id="PTHR39465">
    <property type="entry name" value="DNA LIGASE D, 3'-PHOSPHOESTERASE DOMAIN"/>
    <property type="match status" value="1"/>
</dbReference>
<keyword evidence="4" id="KW-0436">Ligase</keyword>
<dbReference type="InterPro" id="IPR012310">
    <property type="entry name" value="DNA_ligase_ATP-dep_cent"/>
</dbReference>
<protein>
    <submittedName>
        <fullName evidence="4">ATP dependent DNA ligase domain protein</fullName>
    </submittedName>
</protein>
<organism evidence="4">
    <name type="scientific">Mycobacterium xenopi 4042</name>
    <dbReference type="NCBI Taxonomy" id="1299334"/>
    <lineage>
        <taxon>Bacteria</taxon>
        <taxon>Bacillati</taxon>
        <taxon>Actinomycetota</taxon>
        <taxon>Actinomycetes</taxon>
        <taxon>Mycobacteriales</taxon>
        <taxon>Mycobacteriaceae</taxon>
        <taxon>Mycobacterium</taxon>
    </lineage>
</organism>
<dbReference type="PATRIC" id="fig|1299334.3.peg.9213"/>
<dbReference type="InterPro" id="IPR014144">
    <property type="entry name" value="LigD_PE_domain"/>
</dbReference>
<evidence type="ECO:0000259" key="3">
    <source>
        <dbReference type="Pfam" id="PF13298"/>
    </source>
</evidence>
<proteinExistence type="predicted"/>
<reference evidence="4" key="1">
    <citation type="submission" date="2014-01" db="EMBL/GenBank/DDBJ databases">
        <authorList>
            <person name="Brown-Elliot B."/>
            <person name="Wallace R."/>
            <person name="Lenaerts A."/>
            <person name="Ordway D."/>
            <person name="DeGroote M.A."/>
            <person name="Parker T."/>
            <person name="Sizemore C."/>
            <person name="Tallon L.J."/>
            <person name="Sadzewicz L.K."/>
            <person name="Sengamalay N."/>
            <person name="Fraser C.M."/>
            <person name="Hine E."/>
            <person name="Shefchek K.A."/>
            <person name="Das S.P."/>
            <person name="Tettelin H."/>
        </authorList>
    </citation>
    <scope>NUCLEOTIDE SEQUENCE [LARGE SCALE GENOMIC DNA]</scope>
    <source>
        <strain evidence="4">4042</strain>
    </source>
</reference>
<dbReference type="GO" id="GO:0005524">
    <property type="term" value="F:ATP binding"/>
    <property type="evidence" value="ECO:0007669"/>
    <property type="project" value="InterPro"/>
</dbReference>
<dbReference type="PANTHER" id="PTHR39465:SF1">
    <property type="entry name" value="DNA LIGASE D 3'-PHOSPHOESTERASE DOMAIN-CONTAINING PROTEIN"/>
    <property type="match status" value="1"/>
</dbReference>
<dbReference type="Gene3D" id="3.30.470.30">
    <property type="entry name" value="DNA ligase/mRNA capping enzyme"/>
    <property type="match status" value="1"/>
</dbReference>
<evidence type="ECO:0000256" key="1">
    <source>
        <dbReference type="SAM" id="MobiDB-lite"/>
    </source>
</evidence>
<sequence length="461" mass="52486">MDLADVGELLDAVRYGLLTPKTAERAVRRPSPPSRGWPGTGMTCNAGWLARVCNSPGAVRSTRPGGVIGRHGVERVPAQAAVGPQPEPRGRQRSRRSGKRRREPHFVVQHHAARTDHYDFRLEIDGVLVSWAIPKGPSTSPKDKRMARRTEDHPLEYETFEGVIPEGEYGRGRHRLGSRHLHQRQRLRHGRGYRARAPVVFPARREVAGRLRADPDPPGKDEAWLLVKRKDEDADARRNPVRSRPESVLSGALWTSCRDRVARPGPRGLRDEPVPDWRAPMLATLTERRFSDPRWIYERKFDGERCLAFRNGDQVRLCSRNRQPLNGTYPELVDALAAQPISRFVVDGEVVAFDGRRTSFERLQGRLGITNPKQARATGIPVFYYIFDLLHLDGQRTTELPLLWRKRLLRKMFQFHDPLRYTPHRVEHGKPRTARHAPAATRASSPSWPTPPTRAVDRRTG</sequence>
<name>X7YPF3_MYCXE</name>
<dbReference type="AlphaFoldDB" id="X7YPF3"/>
<dbReference type="SUPFAM" id="SSF56091">
    <property type="entry name" value="DNA ligase/mRNA capping enzyme, catalytic domain"/>
    <property type="match status" value="1"/>
</dbReference>
<dbReference type="EMBL" id="JAOB01000090">
    <property type="protein sequence ID" value="EUA08666.1"/>
    <property type="molecule type" value="Genomic_DNA"/>
</dbReference>
<comment type="caution">
    <text evidence="4">The sequence shown here is derived from an EMBL/GenBank/DDBJ whole genome shotgun (WGS) entry which is preliminary data.</text>
</comment>
<evidence type="ECO:0000259" key="2">
    <source>
        <dbReference type="Pfam" id="PF01068"/>
    </source>
</evidence>
<feature type="domain" description="ATP-dependent DNA ligase family profile" evidence="2">
    <location>
        <begin position="280"/>
        <end position="414"/>
    </location>
</feature>
<dbReference type="GO" id="GO:0003910">
    <property type="term" value="F:DNA ligase (ATP) activity"/>
    <property type="evidence" value="ECO:0007669"/>
    <property type="project" value="InterPro"/>
</dbReference>
<feature type="compositionally biased region" description="Basic residues" evidence="1">
    <location>
        <begin position="91"/>
        <end position="103"/>
    </location>
</feature>
<dbReference type="CDD" id="cd07906">
    <property type="entry name" value="Adenylation_DNA_ligase_LigD_LigC"/>
    <property type="match status" value="1"/>
</dbReference>
<dbReference type="GO" id="GO:0006310">
    <property type="term" value="P:DNA recombination"/>
    <property type="evidence" value="ECO:0007669"/>
    <property type="project" value="InterPro"/>
</dbReference>
<feature type="compositionally biased region" description="Low complexity" evidence="1">
    <location>
        <begin position="436"/>
        <end position="447"/>
    </location>
</feature>
<accession>X7YPF3</accession>
<evidence type="ECO:0000313" key="4">
    <source>
        <dbReference type="EMBL" id="EUA08666.1"/>
    </source>
</evidence>
<dbReference type="GO" id="GO:0006281">
    <property type="term" value="P:DNA repair"/>
    <property type="evidence" value="ECO:0007669"/>
    <property type="project" value="InterPro"/>
</dbReference>
<dbReference type="PROSITE" id="PS00697">
    <property type="entry name" value="DNA_LIGASE_A1"/>
    <property type="match status" value="1"/>
</dbReference>
<dbReference type="InterPro" id="IPR016059">
    <property type="entry name" value="DNA_ligase_ATP-dep_CS"/>
</dbReference>
<feature type="region of interest" description="Disordered" evidence="1">
    <location>
        <begin position="74"/>
        <end position="105"/>
    </location>
</feature>
<dbReference type="Pfam" id="PF13298">
    <property type="entry name" value="LigD_N"/>
    <property type="match status" value="1"/>
</dbReference>